<dbReference type="SUPFAM" id="SSF51717">
    <property type="entry name" value="Dihydropteroate synthetase-like"/>
    <property type="match status" value="1"/>
</dbReference>
<evidence type="ECO:0000313" key="15">
    <source>
        <dbReference type="Proteomes" id="UP000050501"/>
    </source>
</evidence>
<dbReference type="GO" id="GO:0005829">
    <property type="term" value="C:cytosol"/>
    <property type="evidence" value="ECO:0007669"/>
    <property type="project" value="TreeGrafter"/>
</dbReference>
<evidence type="ECO:0000256" key="4">
    <source>
        <dbReference type="ARBA" id="ARBA00009503"/>
    </source>
</evidence>
<evidence type="ECO:0000256" key="1">
    <source>
        <dbReference type="ARBA" id="ARBA00000012"/>
    </source>
</evidence>
<keyword evidence="9" id="KW-0460">Magnesium</keyword>
<dbReference type="RefSeq" id="WP_062419965.1">
    <property type="nucleotide sequence ID" value="NZ_BBXZ01000188.1"/>
</dbReference>
<evidence type="ECO:0000256" key="5">
    <source>
        <dbReference type="ARBA" id="ARBA00012458"/>
    </source>
</evidence>
<dbReference type="AlphaFoldDB" id="A0A0M8JQG9"/>
<evidence type="ECO:0000256" key="11">
    <source>
        <dbReference type="ARBA" id="ARBA00030193"/>
    </source>
</evidence>
<keyword evidence="10" id="KW-0289">Folate biosynthesis</keyword>
<gene>
    <name evidence="14" type="ORF">ADN01_04595</name>
    <name evidence="13" type="ORF">LSAC_03629</name>
</gene>
<evidence type="ECO:0000256" key="9">
    <source>
        <dbReference type="ARBA" id="ARBA00022842"/>
    </source>
</evidence>
<dbReference type="Gene3D" id="3.20.20.20">
    <property type="entry name" value="Dihydropteroate synthase-like"/>
    <property type="match status" value="1"/>
</dbReference>
<accession>A0A0M8JQG9</accession>
<dbReference type="CDD" id="cd00739">
    <property type="entry name" value="DHPS"/>
    <property type="match status" value="1"/>
</dbReference>
<comment type="catalytic activity">
    <reaction evidence="1">
        <text>(7,8-dihydropterin-6-yl)methyl diphosphate + 4-aminobenzoate = 7,8-dihydropteroate + diphosphate</text>
        <dbReference type="Rhea" id="RHEA:19949"/>
        <dbReference type="ChEBI" id="CHEBI:17836"/>
        <dbReference type="ChEBI" id="CHEBI:17839"/>
        <dbReference type="ChEBI" id="CHEBI:33019"/>
        <dbReference type="ChEBI" id="CHEBI:72950"/>
        <dbReference type="EC" id="2.5.1.15"/>
    </reaction>
</comment>
<feature type="domain" description="Pterin-binding" evidence="12">
    <location>
        <begin position="14"/>
        <end position="280"/>
    </location>
</feature>
<reference evidence="13" key="1">
    <citation type="journal article" date="2015" name="Genome Announc.">
        <title>Draft Genome Sequences of Anaerolinea thermolimosa IMO-1, Bellilinea caldifistulae GOMI-1, Leptolinea tardivitalis YMTK-2, Levilinea saccharolytica KIBI-1, Longilinea arvoryzae KOME-1, Previously Described as Members of the Class Anaerolineae (Chloroflexi).</title>
        <authorList>
            <person name="Matsuura N."/>
            <person name="Tourlousse M.D."/>
            <person name="Ohashi A."/>
            <person name="Hugenholtz P."/>
            <person name="Sekiguchi Y."/>
        </authorList>
    </citation>
    <scope>NUCLEOTIDE SEQUENCE</scope>
    <source>
        <strain evidence="13">KIBI-1</strain>
    </source>
</reference>
<dbReference type="InterPro" id="IPR000489">
    <property type="entry name" value="Pterin-binding_dom"/>
</dbReference>
<evidence type="ECO:0000256" key="2">
    <source>
        <dbReference type="ARBA" id="ARBA00001946"/>
    </source>
</evidence>
<comment type="cofactor">
    <cofactor evidence="2">
        <name>Mg(2+)</name>
        <dbReference type="ChEBI" id="CHEBI:18420"/>
    </cofactor>
</comment>
<dbReference type="InterPro" id="IPR006390">
    <property type="entry name" value="DHP_synth_dom"/>
</dbReference>
<dbReference type="NCBIfam" id="TIGR01496">
    <property type="entry name" value="DHPS"/>
    <property type="match status" value="1"/>
</dbReference>
<dbReference type="Proteomes" id="UP000050501">
    <property type="component" value="Unassembled WGS sequence"/>
</dbReference>
<dbReference type="EMBL" id="DF967975">
    <property type="protein sequence ID" value="GAP19717.1"/>
    <property type="molecule type" value="Genomic_DNA"/>
</dbReference>
<evidence type="ECO:0000256" key="6">
    <source>
        <dbReference type="ARBA" id="ARBA00016919"/>
    </source>
</evidence>
<keyword evidence="8" id="KW-0479">Metal-binding</keyword>
<evidence type="ECO:0000256" key="8">
    <source>
        <dbReference type="ARBA" id="ARBA00022723"/>
    </source>
</evidence>
<dbReference type="PROSITE" id="PS00793">
    <property type="entry name" value="DHPS_2"/>
    <property type="match status" value="1"/>
</dbReference>
<dbReference type="STRING" id="229921.ADN01_04595"/>
<dbReference type="PANTHER" id="PTHR20941">
    <property type="entry name" value="FOLATE SYNTHESIS PROTEINS"/>
    <property type="match status" value="1"/>
</dbReference>
<dbReference type="PANTHER" id="PTHR20941:SF1">
    <property type="entry name" value="FOLIC ACID SYNTHESIS PROTEIN FOL1"/>
    <property type="match status" value="1"/>
</dbReference>
<keyword evidence="15" id="KW-1185">Reference proteome</keyword>
<dbReference type="EMBL" id="LGCM01000019">
    <property type="protein sequence ID" value="KPL87442.1"/>
    <property type="molecule type" value="Genomic_DNA"/>
</dbReference>
<dbReference type="InterPro" id="IPR011005">
    <property type="entry name" value="Dihydropteroate_synth-like_sf"/>
</dbReference>
<reference evidence="14 15" key="2">
    <citation type="submission" date="2015-07" db="EMBL/GenBank/DDBJ databases">
        <title>Genome sequence of Levilinea saccharolytica DSM 16555.</title>
        <authorList>
            <person name="Hemp J."/>
            <person name="Ward L.M."/>
            <person name="Pace L.A."/>
            <person name="Fischer W.W."/>
        </authorList>
    </citation>
    <scope>NUCLEOTIDE SEQUENCE [LARGE SCALE GENOMIC DNA]</scope>
    <source>
        <strain evidence="14 15">KIBI-1</strain>
    </source>
</reference>
<comment type="pathway">
    <text evidence="3">Cofactor biosynthesis; tetrahydrofolate biosynthesis; 7,8-dihydrofolate from 2-amino-4-hydroxy-6-hydroxymethyl-7,8-dihydropteridine diphosphate and 4-aminobenzoate: step 1/2.</text>
</comment>
<dbReference type="PROSITE" id="PS50972">
    <property type="entry name" value="PTERIN_BINDING"/>
    <property type="match status" value="1"/>
</dbReference>
<keyword evidence="7" id="KW-0808">Transferase</keyword>
<proteinExistence type="inferred from homology"/>
<dbReference type="FunFam" id="3.20.20.20:FF:000006">
    <property type="entry name" value="Dihydropteroate synthase"/>
    <property type="match status" value="1"/>
</dbReference>
<organism evidence="13">
    <name type="scientific">Levilinea saccharolytica</name>
    <dbReference type="NCBI Taxonomy" id="229921"/>
    <lineage>
        <taxon>Bacteria</taxon>
        <taxon>Bacillati</taxon>
        <taxon>Chloroflexota</taxon>
        <taxon>Anaerolineae</taxon>
        <taxon>Anaerolineales</taxon>
        <taxon>Anaerolineaceae</taxon>
        <taxon>Levilinea</taxon>
    </lineage>
</organism>
<sequence>MSVANFPLVWGQRTYVMGIINVTPDSFSGDGLLQRQDLTAAALEQARAFAAAGADILDIGGESTRPGSEPVSVDEEMRRVMPVIEALVRAELGLILSVDTYKAAVAEAALQAGAHWINDVWGLRADPDLAQVAARRQAPVILMHNRSKPANAELQDRLGGRYVGMQYDDLLGDVCRELLESVSLARAAGIPDSHILLDPGIGFGKTVAQNLELLNRLGEIRALGFPVLLGPSRKSFIGYTLDVPPDQREEGTAAAVAVGIVRGADIVRVHDVARMVRVVRMTDAIVRRA</sequence>
<dbReference type="GO" id="GO:0046654">
    <property type="term" value="P:tetrahydrofolate biosynthetic process"/>
    <property type="evidence" value="ECO:0007669"/>
    <property type="project" value="TreeGrafter"/>
</dbReference>
<evidence type="ECO:0000256" key="3">
    <source>
        <dbReference type="ARBA" id="ARBA00004763"/>
    </source>
</evidence>
<dbReference type="InterPro" id="IPR045031">
    <property type="entry name" value="DHP_synth-like"/>
</dbReference>
<evidence type="ECO:0000313" key="14">
    <source>
        <dbReference type="EMBL" id="KPL87442.1"/>
    </source>
</evidence>
<dbReference type="PATRIC" id="fig|229921.5.peg.3272"/>
<evidence type="ECO:0000256" key="7">
    <source>
        <dbReference type="ARBA" id="ARBA00022679"/>
    </source>
</evidence>
<evidence type="ECO:0000313" key="13">
    <source>
        <dbReference type="EMBL" id="GAP19717.1"/>
    </source>
</evidence>
<dbReference type="GO" id="GO:0004156">
    <property type="term" value="F:dihydropteroate synthase activity"/>
    <property type="evidence" value="ECO:0007669"/>
    <property type="project" value="UniProtKB-EC"/>
</dbReference>
<dbReference type="OrthoDB" id="9811744at2"/>
<dbReference type="GO" id="GO:0046656">
    <property type="term" value="P:folic acid biosynthetic process"/>
    <property type="evidence" value="ECO:0007669"/>
    <property type="project" value="UniProtKB-KW"/>
</dbReference>
<dbReference type="EC" id="2.5.1.15" evidence="5"/>
<comment type="similarity">
    <text evidence="4">Belongs to the DHPS family.</text>
</comment>
<protein>
    <recommendedName>
        <fullName evidence="6">Dihydropteroate synthase</fullName>
        <ecNumber evidence="5">2.5.1.15</ecNumber>
    </recommendedName>
    <alternativeName>
        <fullName evidence="11">Dihydropteroate pyrophosphorylase</fullName>
    </alternativeName>
</protein>
<dbReference type="Pfam" id="PF00809">
    <property type="entry name" value="Pterin_bind"/>
    <property type="match status" value="1"/>
</dbReference>
<name>A0A0M8JQG9_9CHLR</name>
<dbReference type="GO" id="GO:0046872">
    <property type="term" value="F:metal ion binding"/>
    <property type="evidence" value="ECO:0007669"/>
    <property type="project" value="UniProtKB-KW"/>
</dbReference>
<evidence type="ECO:0000256" key="10">
    <source>
        <dbReference type="ARBA" id="ARBA00022909"/>
    </source>
</evidence>
<evidence type="ECO:0000259" key="12">
    <source>
        <dbReference type="PROSITE" id="PS50972"/>
    </source>
</evidence>